<dbReference type="EMBL" id="CAJPDQ010000007">
    <property type="protein sequence ID" value="CAF9912716.1"/>
    <property type="molecule type" value="Genomic_DNA"/>
</dbReference>
<evidence type="ECO:0000313" key="9">
    <source>
        <dbReference type="EMBL" id="CAF9912716.1"/>
    </source>
</evidence>
<dbReference type="PANTHER" id="PTHR47966">
    <property type="entry name" value="BETA-SITE APP-CLEAVING ENZYME, ISOFORM A-RELATED"/>
    <property type="match status" value="1"/>
</dbReference>
<evidence type="ECO:0000256" key="1">
    <source>
        <dbReference type="ARBA" id="ARBA00007447"/>
    </source>
</evidence>
<dbReference type="PANTHER" id="PTHR47966:SF1">
    <property type="entry name" value="ASPARTYL PROTEINASE"/>
    <property type="match status" value="1"/>
</dbReference>
<comment type="caution">
    <text evidence="9">The sequence shown here is derived from an EMBL/GenBank/DDBJ whole genome shotgun (WGS) entry which is preliminary data.</text>
</comment>
<keyword evidence="4 6" id="KW-0378">Hydrolase</keyword>
<accession>A0A8H3ESL4</accession>
<evidence type="ECO:0000256" key="4">
    <source>
        <dbReference type="ARBA" id="ARBA00022801"/>
    </source>
</evidence>
<evidence type="ECO:0000256" key="3">
    <source>
        <dbReference type="ARBA" id="ARBA00022750"/>
    </source>
</evidence>
<evidence type="ECO:0000256" key="2">
    <source>
        <dbReference type="ARBA" id="ARBA00022670"/>
    </source>
</evidence>
<reference evidence="9" key="1">
    <citation type="submission" date="2021-03" db="EMBL/GenBank/DDBJ databases">
        <authorList>
            <person name="Tagirdzhanova G."/>
        </authorList>
    </citation>
    <scope>NUCLEOTIDE SEQUENCE</scope>
</reference>
<dbReference type="InterPro" id="IPR021109">
    <property type="entry name" value="Peptidase_aspartic_dom_sf"/>
</dbReference>
<dbReference type="GO" id="GO:0006508">
    <property type="term" value="P:proteolysis"/>
    <property type="evidence" value="ECO:0007669"/>
    <property type="project" value="UniProtKB-KW"/>
</dbReference>
<dbReference type="PROSITE" id="PS51767">
    <property type="entry name" value="PEPTIDASE_A1"/>
    <property type="match status" value="1"/>
</dbReference>
<dbReference type="Gene3D" id="2.40.70.10">
    <property type="entry name" value="Acid Proteases"/>
    <property type="match status" value="2"/>
</dbReference>
<feature type="signal peptide" evidence="7">
    <location>
        <begin position="1"/>
        <end position="17"/>
    </location>
</feature>
<proteinExistence type="inferred from homology"/>
<keyword evidence="10" id="KW-1185">Reference proteome</keyword>
<dbReference type="PRINTS" id="PR00792">
    <property type="entry name" value="PEPSIN"/>
</dbReference>
<dbReference type="InterPro" id="IPR001461">
    <property type="entry name" value="Aspartic_peptidase_A1"/>
</dbReference>
<evidence type="ECO:0000256" key="7">
    <source>
        <dbReference type="SAM" id="SignalP"/>
    </source>
</evidence>
<dbReference type="CDD" id="cd06097">
    <property type="entry name" value="Aspergillopepsin_like"/>
    <property type="match status" value="1"/>
</dbReference>
<keyword evidence="3 6" id="KW-0064">Aspartyl protease</keyword>
<feature type="active site" evidence="5">
    <location>
        <position position="279"/>
    </location>
</feature>
<dbReference type="AlphaFoldDB" id="A0A8H3ESL4"/>
<evidence type="ECO:0000259" key="8">
    <source>
        <dbReference type="PROSITE" id="PS51767"/>
    </source>
</evidence>
<dbReference type="InterPro" id="IPR001969">
    <property type="entry name" value="Aspartic_peptidase_AS"/>
</dbReference>
<comment type="similarity">
    <text evidence="1 6">Belongs to the peptidase A1 family.</text>
</comment>
<evidence type="ECO:0000256" key="5">
    <source>
        <dbReference type="PIRSR" id="PIRSR601461-1"/>
    </source>
</evidence>
<evidence type="ECO:0000256" key="6">
    <source>
        <dbReference type="RuleBase" id="RU000454"/>
    </source>
</evidence>
<name>A0A8H3ESL4_9LECA</name>
<feature type="domain" description="Peptidase A1" evidence="8">
    <location>
        <begin position="84"/>
        <end position="386"/>
    </location>
</feature>
<protein>
    <recommendedName>
        <fullName evidence="8">Peptidase A1 domain-containing protein</fullName>
    </recommendedName>
</protein>
<sequence length="389" mass="40752">MYNTILATLGAAALVSAAPTPSKKAFSIPAIRNPNYKPNAAVLYAKALHKYGNPQEAARILASQDNGDGTGTVTATAQGGDSEYTCPVTVGSQTFTLDFDTGSSDLWVMGPDSAQGTSHNVYEPGSTSQQLQDSSWSISYGDGSTAAGDVFLDQVTIGGFTVTQQAVERATTAADQFLQGPSDGLVGLGFDVGNQVQPQQQSTFFTNAINNGLAQPVLGVALKHQTDGAYDFGYADQNQYTGDIQYTSVDGSQGYWTFTPDSYSIGGGDQQQGLTGIADTGTTLLLLPSDVCDAYYSSVGGTYDPNQGLYTYPCSSADQLQDFSIQVGGQSFTIPADYLNFVSLDDTTCGGGLAQSDAIGINIYGDIFLKSVYAVFDHSTPQIGFAQPS</sequence>
<gene>
    <name evidence="9" type="ORF">GOMPHAMPRED_007743</name>
</gene>
<dbReference type="PROSITE" id="PS00141">
    <property type="entry name" value="ASP_PROTEASE"/>
    <property type="match status" value="2"/>
</dbReference>
<dbReference type="Pfam" id="PF00026">
    <property type="entry name" value="Asp"/>
    <property type="match status" value="1"/>
</dbReference>
<dbReference type="SUPFAM" id="SSF50630">
    <property type="entry name" value="Acid proteases"/>
    <property type="match status" value="1"/>
</dbReference>
<feature type="active site" evidence="5">
    <location>
        <position position="100"/>
    </location>
</feature>
<evidence type="ECO:0000313" key="10">
    <source>
        <dbReference type="Proteomes" id="UP000664169"/>
    </source>
</evidence>
<keyword evidence="2 6" id="KW-0645">Protease</keyword>
<keyword evidence="7" id="KW-0732">Signal</keyword>
<feature type="chain" id="PRO_5034669450" description="Peptidase A1 domain-containing protein" evidence="7">
    <location>
        <begin position="18"/>
        <end position="389"/>
    </location>
</feature>
<dbReference type="InterPro" id="IPR034163">
    <property type="entry name" value="Aspergillopepsin-like_cat_dom"/>
</dbReference>
<dbReference type="InterPro" id="IPR033121">
    <property type="entry name" value="PEPTIDASE_A1"/>
</dbReference>
<organism evidence="9 10">
    <name type="scientific">Gomphillus americanus</name>
    <dbReference type="NCBI Taxonomy" id="1940652"/>
    <lineage>
        <taxon>Eukaryota</taxon>
        <taxon>Fungi</taxon>
        <taxon>Dikarya</taxon>
        <taxon>Ascomycota</taxon>
        <taxon>Pezizomycotina</taxon>
        <taxon>Lecanoromycetes</taxon>
        <taxon>OSLEUM clade</taxon>
        <taxon>Ostropomycetidae</taxon>
        <taxon>Ostropales</taxon>
        <taxon>Graphidaceae</taxon>
        <taxon>Gomphilloideae</taxon>
        <taxon>Gomphillus</taxon>
    </lineage>
</organism>
<dbReference type="Proteomes" id="UP000664169">
    <property type="component" value="Unassembled WGS sequence"/>
</dbReference>
<dbReference type="GO" id="GO:0004190">
    <property type="term" value="F:aspartic-type endopeptidase activity"/>
    <property type="evidence" value="ECO:0007669"/>
    <property type="project" value="UniProtKB-KW"/>
</dbReference>
<dbReference type="OrthoDB" id="2747330at2759"/>